<dbReference type="EMBL" id="BAABIB010000070">
    <property type="protein sequence ID" value="GAA5163634.1"/>
    <property type="molecule type" value="Genomic_DNA"/>
</dbReference>
<name>A0ABP9QKX1_9PSEU</name>
<reference evidence="2" key="1">
    <citation type="journal article" date="2019" name="Int. J. Syst. Evol. Microbiol.">
        <title>The Global Catalogue of Microorganisms (GCM) 10K type strain sequencing project: providing services to taxonomists for standard genome sequencing and annotation.</title>
        <authorList>
            <consortium name="The Broad Institute Genomics Platform"/>
            <consortium name="The Broad Institute Genome Sequencing Center for Infectious Disease"/>
            <person name="Wu L."/>
            <person name="Ma J."/>
        </authorList>
    </citation>
    <scope>NUCLEOTIDE SEQUENCE [LARGE SCALE GENOMIC DNA]</scope>
    <source>
        <strain evidence="2">JCM 18054</strain>
    </source>
</reference>
<gene>
    <name evidence="1" type="ORF">GCM10023214_32030</name>
</gene>
<evidence type="ECO:0000313" key="2">
    <source>
        <dbReference type="Proteomes" id="UP001500192"/>
    </source>
</evidence>
<dbReference type="NCBIfam" id="TIGR03620">
    <property type="entry name" value="F420_MSMEG_4141"/>
    <property type="match status" value="1"/>
</dbReference>
<dbReference type="InterPro" id="IPR050766">
    <property type="entry name" value="Bact_Lucif_Oxidored"/>
</dbReference>
<organism evidence="1 2">
    <name type="scientific">Amycolatopsis dongchuanensis</name>
    <dbReference type="NCBI Taxonomy" id="1070866"/>
    <lineage>
        <taxon>Bacteria</taxon>
        <taxon>Bacillati</taxon>
        <taxon>Actinomycetota</taxon>
        <taxon>Actinomycetes</taxon>
        <taxon>Pseudonocardiales</taxon>
        <taxon>Pseudonocardiaceae</taxon>
        <taxon>Amycolatopsis</taxon>
    </lineage>
</organism>
<dbReference type="RefSeq" id="WP_091507919.1">
    <property type="nucleotide sequence ID" value="NZ_BAABIB010000070.1"/>
</dbReference>
<proteinExistence type="predicted"/>
<dbReference type="InterPro" id="IPR019922">
    <property type="entry name" value="Lucif-like_OxRdatse_MSMEG_4141"/>
</dbReference>
<dbReference type="InterPro" id="IPR036661">
    <property type="entry name" value="Luciferase-like_sf"/>
</dbReference>
<comment type="caution">
    <text evidence="1">The sequence shown here is derived from an EMBL/GenBank/DDBJ whole genome shotgun (WGS) entry which is preliminary data.</text>
</comment>
<evidence type="ECO:0000313" key="1">
    <source>
        <dbReference type="EMBL" id="GAA5163634.1"/>
    </source>
</evidence>
<keyword evidence="2" id="KW-1185">Reference proteome</keyword>
<dbReference type="Gene3D" id="3.20.20.30">
    <property type="entry name" value="Luciferase-like domain"/>
    <property type="match status" value="2"/>
</dbReference>
<dbReference type="SUPFAM" id="SSF51679">
    <property type="entry name" value="Bacterial luciferase-like"/>
    <property type="match status" value="1"/>
</dbReference>
<dbReference type="PANTHER" id="PTHR30137">
    <property type="entry name" value="LUCIFERASE-LIKE MONOOXYGENASE"/>
    <property type="match status" value="1"/>
</dbReference>
<accession>A0ABP9QKX1</accession>
<dbReference type="Proteomes" id="UP001500192">
    <property type="component" value="Unassembled WGS sequence"/>
</dbReference>
<dbReference type="PANTHER" id="PTHR30137:SF18">
    <property type="entry name" value="CONSERVED PROTEIN"/>
    <property type="match status" value="1"/>
</dbReference>
<sequence length="275" mass="29912">MVNALGKLGIWAHPSLVSDELAQEVEKLGYGAIWLGGSPDADLSDVDRLLGVTDRVVVATGIVNMWKDDAAPVAESYHRIVGRHPGRFLLGVGIGHPEATKVYQKPYDKIVEYLDQLDEAGVPVEDRALAALGPKVLKLSAERSAGAHPYLTTPEHTRQAREILGEGKLLVPEHKVVLDTDPERARSIGRPRVENPYLHLTNYVSNLKRLGWTDEDLANGGSDRLVDALVLHGTAEQIADGVRAHWDAGADQVCIQVLNEDPLPVYRAVAEALLS</sequence>
<protein>
    <submittedName>
        <fullName evidence="1">LLM class F420-dependent oxidoreductase</fullName>
    </submittedName>
</protein>